<dbReference type="AlphaFoldDB" id="A0AAD3GZQ9"/>
<protein>
    <submittedName>
        <fullName evidence="2">Uncharacterized protein</fullName>
    </submittedName>
</protein>
<name>A0AAD3GZQ9_9STRA</name>
<sequence>MMKIMTQLLYITILLLLQPPVDSFSSTLIKNQLHHSPQQKICLKLATNKSNDHGSCKSIWLNKNDIETLCKEISSRSDLVCDVTYYENNVDEDNHETVLRESFYRINPHIIATSAKETKQLVDSLIQEKTIPQDLLKPIEICTVQTLRWCDAFVQELNLCPWAKLSLQSNNAIRIKILKESMGIDAMEEIIRLSADELIELTDNSHVDMNIAITFVVAIPDTERYQSSIEEMENQKHEYGFDFQEFYAFATELEDRLFDEADEAYEEAEVKGEDLDVQPIGDEITIAPFHPKWKFGDSEMEGKNPLNYEKMSPYPTISLVRTQVITQAGEEATERIGDLNKETLLKTGAEKLSDIYNRDVL</sequence>
<evidence type="ECO:0000313" key="3">
    <source>
        <dbReference type="Proteomes" id="UP001054902"/>
    </source>
</evidence>
<evidence type="ECO:0000256" key="1">
    <source>
        <dbReference type="SAM" id="SignalP"/>
    </source>
</evidence>
<reference evidence="2 3" key="1">
    <citation type="journal article" date="2021" name="Sci. Rep.">
        <title>The genome of the diatom Chaetoceros tenuissimus carries an ancient integrated fragment of an extant virus.</title>
        <authorList>
            <person name="Hongo Y."/>
            <person name="Kimura K."/>
            <person name="Takaki Y."/>
            <person name="Yoshida Y."/>
            <person name="Baba S."/>
            <person name="Kobayashi G."/>
            <person name="Nagasaki K."/>
            <person name="Hano T."/>
            <person name="Tomaru Y."/>
        </authorList>
    </citation>
    <scope>NUCLEOTIDE SEQUENCE [LARGE SCALE GENOMIC DNA]</scope>
    <source>
        <strain evidence="2 3">NIES-3715</strain>
    </source>
</reference>
<dbReference type="InterPro" id="IPR009858">
    <property type="entry name" value="DUF1415"/>
</dbReference>
<dbReference type="Proteomes" id="UP001054902">
    <property type="component" value="Unassembled WGS sequence"/>
</dbReference>
<keyword evidence="3" id="KW-1185">Reference proteome</keyword>
<evidence type="ECO:0000313" key="2">
    <source>
        <dbReference type="EMBL" id="GFH44971.1"/>
    </source>
</evidence>
<accession>A0AAD3GZQ9</accession>
<feature type="chain" id="PRO_5042232471" evidence="1">
    <location>
        <begin position="24"/>
        <end position="361"/>
    </location>
</feature>
<keyword evidence="1" id="KW-0732">Signal</keyword>
<comment type="caution">
    <text evidence="2">The sequence shown here is derived from an EMBL/GenBank/DDBJ whole genome shotgun (WGS) entry which is preliminary data.</text>
</comment>
<feature type="signal peptide" evidence="1">
    <location>
        <begin position="1"/>
        <end position="23"/>
    </location>
</feature>
<dbReference type="Pfam" id="PF07209">
    <property type="entry name" value="DUF1415"/>
    <property type="match status" value="1"/>
</dbReference>
<proteinExistence type="predicted"/>
<dbReference type="EMBL" id="BLLK01000020">
    <property type="protein sequence ID" value="GFH44971.1"/>
    <property type="molecule type" value="Genomic_DNA"/>
</dbReference>
<gene>
    <name evidence="2" type="ORF">CTEN210_01445</name>
</gene>
<organism evidence="2 3">
    <name type="scientific">Chaetoceros tenuissimus</name>
    <dbReference type="NCBI Taxonomy" id="426638"/>
    <lineage>
        <taxon>Eukaryota</taxon>
        <taxon>Sar</taxon>
        <taxon>Stramenopiles</taxon>
        <taxon>Ochrophyta</taxon>
        <taxon>Bacillariophyta</taxon>
        <taxon>Coscinodiscophyceae</taxon>
        <taxon>Chaetocerotophycidae</taxon>
        <taxon>Chaetocerotales</taxon>
        <taxon>Chaetocerotaceae</taxon>
        <taxon>Chaetoceros</taxon>
    </lineage>
</organism>